<comment type="caution">
    <text evidence="1">The sequence shown here is derived from an EMBL/GenBank/DDBJ whole genome shotgun (WGS) entry which is preliminary data.</text>
</comment>
<dbReference type="AlphaFoldDB" id="A0A369XG44"/>
<sequence>MSLLLKPYWRAALAVFGAALTLYLIYASWRQFYPVTAAAGWEVQVYRDDIPMVSALALDGQGDLYISQEIASGKGKILKLTPDGSLSEILSGLSKPDGQVIFRDGLVTGQEGGKLPVLWLRNGQTETLFEGNGIEGIATDGQVLYAIEDARPGRLLRFTPDSGELSVLRDGLDDGEGVSLCADGRLFYTEKRRGWVKQWQAKGPDIVVADGLNAPGFVQCTADGLWITEDATHMARVLLLDTSGQLQVILTHLRSVQTIIPLAAGSFLLAEQGRQRILKLARPASF</sequence>
<dbReference type="InterPro" id="IPR011042">
    <property type="entry name" value="6-blade_b-propeller_TolB-like"/>
</dbReference>
<dbReference type="Gene3D" id="2.120.10.30">
    <property type="entry name" value="TolB, C-terminal domain"/>
    <property type="match status" value="1"/>
</dbReference>
<dbReference type="EMBL" id="QPGA01000080">
    <property type="protein sequence ID" value="RDE48834.1"/>
    <property type="molecule type" value="Genomic_DNA"/>
</dbReference>
<organism evidence="1 2">
    <name type="scientific">Candidatus Accumulibacter meliphilus</name>
    <dbReference type="NCBI Taxonomy" id="2211374"/>
    <lineage>
        <taxon>Bacteria</taxon>
        <taxon>Pseudomonadati</taxon>
        <taxon>Pseudomonadota</taxon>
        <taxon>Betaproteobacteria</taxon>
        <taxon>Candidatus Accumulibacter</taxon>
    </lineage>
</organism>
<name>A0A369XG44_9PROT</name>
<accession>A0A369XG44</accession>
<evidence type="ECO:0000313" key="1">
    <source>
        <dbReference type="EMBL" id="RDE48834.1"/>
    </source>
</evidence>
<reference evidence="1 2" key="1">
    <citation type="submission" date="2018-05" db="EMBL/GenBank/DDBJ databases">
        <title>Integrated omic analyses show evidence that a Ca. Accumulibacter phosphatis strain performs denitrification under micro-aerobic conditions.</title>
        <authorList>
            <person name="Camejo P.Y."/>
            <person name="Katherine M.D."/>
            <person name="Daniel N.R."/>
        </authorList>
    </citation>
    <scope>NUCLEOTIDE SEQUENCE [LARGE SCALE GENOMIC DNA]</scope>
    <source>
        <strain evidence="1">UW-LDO-IC</strain>
    </source>
</reference>
<proteinExistence type="predicted"/>
<dbReference type="Proteomes" id="UP000253831">
    <property type="component" value="Unassembled WGS sequence"/>
</dbReference>
<evidence type="ECO:0008006" key="3">
    <source>
        <dbReference type="Google" id="ProtNLM"/>
    </source>
</evidence>
<protein>
    <recommendedName>
        <fullName evidence="3">Strictosidine synthase conserved region domain-containing protein</fullName>
    </recommendedName>
</protein>
<dbReference type="SUPFAM" id="SSF63829">
    <property type="entry name" value="Calcium-dependent phosphotriesterase"/>
    <property type="match status" value="1"/>
</dbReference>
<gene>
    <name evidence="1" type="ORF">DVS81_19950</name>
</gene>
<evidence type="ECO:0000313" key="2">
    <source>
        <dbReference type="Proteomes" id="UP000253831"/>
    </source>
</evidence>